<dbReference type="Pfam" id="PF00501">
    <property type="entry name" value="AMP-binding"/>
    <property type="match status" value="1"/>
</dbReference>
<dbReference type="PANTHER" id="PTHR43767:SF1">
    <property type="entry name" value="NONRIBOSOMAL PEPTIDE SYNTHASE PES1 (EUROFUNG)-RELATED"/>
    <property type="match status" value="1"/>
</dbReference>
<organism evidence="8 9">
    <name type="scientific">Burkholderia cenocepacia</name>
    <dbReference type="NCBI Taxonomy" id="95486"/>
    <lineage>
        <taxon>Bacteria</taxon>
        <taxon>Pseudomonadati</taxon>
        <taxon>Pseudomonadota</taxon>
        <taxon>Betaproteobacteria</taxon>
        <taxon>Burkholderiales</taxon>
        <taxon>Burkholderiaceae</taxon>
        <taxon>Burkholderia</taxon>
        <taxon>Burkholderia cepacia complex</taxon>
    </lineage>
</organism>
<evidence type="ECO:0000256" key="3">
    <source>
        <dbReference type="ARBA" id="ARBA00022691"/>
    </source>
</evidence>
<evidence type="ECO:0000313" key="9">
    <source>
        <dbReference type="Proteomes" id="UP000029413"/>
    </source>
</evidence>
<dbReference type="SUPFAM" id="SSF46785">
    <property type="entry name" value="Winged helix' DNA-binding domain"/>
    <property type="match status" value="1"/>
</dbReference>
<evidence type="ECO:0000259" key="6">
    <source>
        <dbReference type="Pfam" id="PF08100"/>
    </source>
</evidence>
<dbReference type="GO" id="GO:0016878">
    <property type="term" value="F:acid-thiol ligase activity"/>
    <property type="evidence" value="ECO:0007669"/>
    <property type="project" value="UniProtKB-ARBA"/>
</dbReference>
<dbReference type="EMBL" id="CP007784">
    <property type="protein sequence ID" value="AIO36721.1"/>
    <property type="molecule type" value="Genomic_DNA"/>
</dbReference>
<dbReference type="InterPro" id="IPR045851">
    <property type="entry name" value="AMP-bd_C_sf"/>
</dbReference>
<dbReference type="AlphaFoldDB" id="A0AAN0VQW7"/>
<feature type="domain" description="AMP-binding enzyme C-terminal" evidence="7">
    <location>
        <begin position="471"/>
        <end position="549"/>
    </location>
</feature>
<dbReference type="InterPro" id="IPR000873">
    <property type="entry name" value="AMP-dep_synth/lig_dom"/>
</dbReference>
<keyword evidence="3" id="KW-0949">S-adenosyl-L-methionine</keyword>
<dbReference type="PANTHER" id="PTHR43767">
    <property type="entry name" value="LONG-CHAIN-FATTY-ACID--COA LIGASE"/>
    <property type="match status" value="1"/>
</dbReference>
<dbReference type="Pfam" id="PF13193">
    <property type="entry name" value="AMP-binding_C"/>
    <property type="match status" value="1"/>
</dbReference>
<dbReference type="InterPro" id="IPR036388">
    <property type="entry name" value="WH-like_DNA-bd_sf"/>
</dbReference>
<sequence length="916" mass="96819">MTFDLTLSATRTRSAYEGAGNFRDHVPAALRRAWADAGIYEGRDLFRSFSGFADAHPLALAVSDGGIALTYAQLRVRSLGLATALHECGVRAGDVVAVNLPNGWRACAADLAAAALGAIVLPYPVGRKRHESRALLAKSGAKVLICQRRVGDIDYAALIDGLHDELPRLERVFVLGARYLDWPDLDRCWECDPYPYRAGVLDPDGPVRLIASSGSEAEPKLVAYSHNGLIGGQASYLKSLGADVSTIRAMFCVSLASPFGSLGTSCTLAALGGALVNLERFEPTAVLLAVAALRVTHLFAGPNMVDMLLESPLLAGDAVDAPDLSSLKAIVSGGSALSAQTAQRVRDVIGCALIQSYGSADGVACHTALDDAFDTIVATVGRPDPAVVTVRIVDEAGNDVDAGVEGEVWARGPMTPLGYFGAPELNERYRAPDGWVRLGDRGRLDAAGYLQIVGRRADTVLRNGVKINLVEIEMLLHGHPDVADVAVVQAVTDGGAGRLCACVVPRAGRQAPTLDAINRHLLDVAGVERCKLVDAVAPCPRLPLAPSGKVDRAALAREVATAQAALATCLPGTASSTLSAAPILDLLMGVERAGVLRAAIELRVFDRLANGPRDAGELAGALGTSARGMRILLDALAGLALVEHDAERVRYRLNPMSERFLVSASPHYVGGLSGVYTADLMWDTFRHFKDAVVAGGSVLPSSLEAADHPYWQSFATGIANTSRRTARRVADLLAPWAASRAAVAVLDLGCSNGIYGFTFAQAQPNSTVCGVDWPSTRDTYADTAREFGVDARARFIGGDLFDVEIPGQYDLVILSQILHHFDEDGCRRLLGRACERLAPGGRIAVCDFMISDAQAQSEPVPRLFAAQMLGLTQAGDCYPVRTINALLAEQGLVDIVATPLKGVPVHCVTGDRGIEN</sequence>
<dbReference type="Gene3D" id="3.40.50.12780">
    <property type="entry name" value="N-terminal domain of ligase-like"/>
    <property type="match status" value="1"/>
</dbReference>
<dbReference type="InterPro" id="IPR050237">
    <property type="entry name" value="ATP-dep_AMP-bd_enzyme"/>
</dbReference>
<dbReference type="InterPro" id="IPR001077">
    <property type="entry name" value="COMT_C"/>
</dbReference>
<dbReference type="Gene3D" id="3.40.50.150">
    <property type="entry name" value="Vaccinia Virus protein VP39"/>
    <property type="match status" value="1"/>
</dbReference>
<dbReference type="GO" id="GO:0008171">
    <property type="term" value="F:O-methyltransferase activity"/>
    <property type="evidence" value="ECO:0007669"/>
    <property type="project" value="InterPro"/>
</dbReference>
<keyword evidence="2" id="KW-0808">Transferase</keyword>
<keyword evidence="9" id="KW-1185">Reference proteome</keyword>
<protein>
    <submittedName>
        <fullName evidence="8">Methyltransferase domain protein</fullName>
    </submittedName>
</protein>
<proteinExistence type="predicted"/>
<reference evidence="8 9" key="1">
    <citation type="submission" date="2014-05" db="EMBL/GenBank/DDBJ databases">
        <authorList>
            <person name="Bishop-Lilly K.A."/>
            <person name="Broomall S.M."/>
            <person name="Chain P.S."/>
            <person name="Chertkov O."/>
            <person name="Coyne S.R."/>
            <person name="Daligault H.E."/>
            <person name="Davenport K.W."/>
            <person name="Erkkila T."/>
            <person name="Frey K.G."/>
            <person name="Gibbons H.S."/>
            <person name="Gu W."/>
            <person name="Jaissle J."/>
            <person name="Johnson S.L."/>
            <person name="Koroleva G.I."/>
            <person name="Ladner J.T."/>
            <person name="Lo C.-C."/>
            <person name="Minogue T.D."/>
            <person name="Munk C."/>
            <person name="Palacios G.F."/>
            <person name="Redden C.L."/>
            <person name="Rosenzweig C.N."/>
            <person name="Scholz M.B."/>
            <person name="Teshima H."/>
            <person name="Xu Y."/>
        </authorList>
    </citation>
    <scope>NUCLEOTIDE SEQUENCE [LARGE SCALE GENOMIC DNA]</scope>
    <source>
        <strain evidence="8 9">DDS 22E-1</strain>
    </source>
</reference>
<dbReference type="Gene3D" id="3.30.300.30">
    <property type="match status" value="1"/>
</dbReference>
<dbReference type="Gene3D" id="1.10.10.10">
    <property type="entry name" value="Winged helix-like DNA-binding domain superfamily/Winged helix DNA-binding domain"/>
    <property type="match status" value="1"/>
</dbReference>
<dbReference type="Proteomes" id="UP000029413">
    <property type="component" value="Chromosome 2"/>
</dbReference>
<dbReference type="InterPro" id="IPR036390">
    <property type="entry name" value="WH_DNA-bd_sf"/>
</dbReference>
<dbReference type="KEGG" id="bcen:DM39_4546"/>
<evidence type="ECO:0000259" key="4">
    <source>
        <dbReference type="Pfam" id="PF00501"/>
    </source>
</evidence>
<dbReference type="GO" id="GO:0046983">
    <property type="term" value="F:protein dimerization activity"/>
    <property type="evidence" value="ECO:0007669"/>
    <property type="project" value="InterPro"/>
</dbReference>
<dbReference type="InterPro" id="IPR012967">
    <property type="entry name" value="COMT_dimerisation"/>
</dbReference>
<dbReference type="Pfam" id="PF00891">
    <property type="entry name" value="Methyltransf_2"/>
    <property type="match status" value="1"/>
</dbReference>
<evidence type="ECO:0000313" key="8">
    <source>
        <dbReference type="EMBL" id="AIO36721.1"/>
    </source>
</evidence>
<accession>A0AAN0VQW7</accession>
<dbReference type="CDD" id="cd02440">
    <property type="entry name" value="AdoMet_MTases"/>
    <property type="match status" value="1"/>
</dbReference>
<feature type="domain" description="O-methyltransferase C-terminal" evidence="5">
    <location>
        <begin position="704"/>
        <end position="891"/>
    </location>
</feature>
<feature type="domain" description="AMP-dependent synthetase/ligase" evidence="4">
    <location>
        <begin position="53"/>
        <end position="420"/>
    </location>
</feature>
<feature type="domain" description="O-methyltransferase dimerisation" evidence="6">
    <location>
        <begin position="588"/>
        <end position="663"/>
    </location>
</feature>
<dbReference type="InterPro" id="IPR042099">
    <property type="entry name" value="ANL_N_sf"/>
</dbReference>
<dbReference type="SUPFAM" id="SSF56801">
    <property type="entry name" value="Acetyl-CoA synthetase-like"/>
    <property type="match status" value="1"/>
</dbReference>
<evidence type="ECO:0000256" key="2">
    <source>
        <dbReference type="ARBA" id="ARBA00022679"/>
    </source>
</evidence>
<evidence type="ECO:0000259" key="5">
    <source>
        <dbReference type="Pfam" id="PF00891"/>
    </source>
</evidence>
<evidence type="ECO:0000256" key="1">
    <source>
        <dbReference type="ARBA" id="ARBA00022603"/>
    </source>
</evidence>
<gene>
    <name evidence="8" type="ORF">DM39_4546</name>
</gene>
<dbReference type="Pfam" id="PF08100">
    <property type="entry name" value="Dimerisation"/>
    <property type="match status" value="1"/>
</dbReference>
<dbReference type="InterPro" id="IPR016461">
    <property type="entry name" value="COMT-like"/>
</dbReference>
<dbReference type="InterPro" id="IPR029063">
    <property type="entry name" value="SAM-dependent_MTases_sf"/>
</dbReference>
<dbReference type="PROSITE" id="PS51683">
    <property type="entry name" value="SAM_OMT_II"/>
    <property type="match status" value="1"/>
</dbReference>
<keyword evidence="1 8" id="KW-0489">Methyltransferase</keyword>
<dbReference type="InterPro" id="IPR025110">
    <property type="entry name" value="AMP-bd_C"/>
</dbReference>
<dbReference type="GO" id="GO:0032259">
    <property type="term" value="P:methylation"/>
    <property type="evidence" value="ECO:0007669"/>
    <property type="project" value="UniProtKB-KW"/>
</dbReference>
<evidence type="ECO:0000259" key="7">
    <source>
        <dbReference type="Pfam" id="PF13193"/>
    </source>
</evidence>
<dbReference type="SUPFAM" id="SSF53335">
    <property type="entry name" value="S-adenosyl-L-methionine-dependent methyltransferases"/>
    <property type="match status" value="1"/>
</dbReference>
<name>A0AAN0VQW7_9BURK</name>